<evidence type="ECO:0000313" key="2">
    <source>
        <dbReference type="Proteomes" id="UP000494365"/>
    </source>
</evidence>
<reference evidence="1 2" key="1">
    <citation type="submission" date="2020-04" db="EMBL/GenBank/DDBJ databases">
        <authorList>
            <person name="De Canck E."/>
        </authorList>
    </citation>
    <scope>NUCLEOTIDE SEQUENCE [LARGE SCALE GENOMIC DNA]</scope>
    <source>
        <strain evidence="1 2">LMG 28614</strain>
    </source>
</reference>
<proteinExistence type="predicted"/>
<sequence>MDPQWLDSLPRGAPVWGEVCRRQPEAWFALDDDEAGWPAVCRDHLLHTDPARGVSAPAVLAELPARLAALHRPEGGSP</sequence>
<accession>A0A6S7ASB7</accession>
<organism evidence="1 2">
    <name type="scientific">Paraburkholderia ultramafica</name>
    <dbReference type="NCBI Taxonomy" id="1544867"/>
    <lineage>
        <taxon>Bacteria</taxon>
        <taxon>Pseudomonadati</taxon>
        <taxon>Pseudomonadota</taxon>
        <taxon>Betaproteobacteria</taxon>
        <taxon>Burkholderiales</taxon>
        <taxon>Burkholderiaceae</taxon>
        <taxon>Paraburkholderia</taxon>
    </lineage>
</organism>
<gene>
    <name evidence="1" type="ORF">LMG28614_00176</name>
</gene>
<evidence type="ECO:0000313" key="1">
    <source>
        <dbReference type="EMBL" id="CAB3776248.1"/>
    </source>
</evidence>
<dbReference type="Proteomes" id="UP000494365">
    <property type="component" value="Unassembled WGS sequence"/>
</dbReference>
<protein>
    <submittedName>
        <fullName evidence="1">Uncharacterized protein</fullName>
    </submittedName>
</protein>
<dbReference type="AlphaFoldDB" id="A0A6S7ASB7"/>
<dbReference type="EMBL" id="CADIKK010000001">
    <property type="protein sequence ID" value="CAB3776248.1"/>
    <property type="molecule type" value="Genomic_DNA"/>
</dbReference>
<dbReference type="Pfam" id="PF18143">
    <property type="entry name" value="HAD_SAK_2"/>
    <property type="match status" value="1"/>
</dbReference>
<keyword evidence="2" id="KW-1185">Reference proteome</keyword>
<name>A0A6S7ASB7_9BURK</name>